<keyword evidence="3" id="KW-1185">Reference proteome</keyword>
<feature type="domain" description="HTH marR-type" evidence="1">
    <location>
        <begin position="17"/>
        <end position="149"/>
    </location>
</feature>
<dbReference type="OrthoDB" id="2287011at2"/>
<evidence type="ECO:0000313" key="3">
    <source>
        <dbReference type="Proteomes" id="UP000246058"/>
    </source>
</evidence>
<dbReference type="InterPro" id="IPR036388">
    <property type="entry name" value="WH-like_DNA-bd_sf"/>
</dbReference>
<dbReference type="PANTHER" id="PTHR33164:SF105">
    <property type="entry name" value="TRANSCRIPTIONAL REPRESSOR PROTEIN-RELATED"/>
    <property type="match status" value="1"/>
</dbReference>
<protein>
    <submittedName>
        <fullName evidence="2">MarR family transcriptional regulator</fullName>
    </submittedName>
</protein>
<dbReference type="Proteomes" id="UP000246058">
    <property type="component" value="Chromosome"/>
</dbReference>
<gene>
    <name evidence="2" type="ORF">DK427_11930</name>
</gene>
<reference evidence="2 3" key="1">
    <citation type="submission" date="2018-05" db="EMBL/GenBank/DDBJ databases">
        <title>Complete Genome Sequence of Methylobacterium sp. 17Sr1-43.</title>
        <authorList>
            <person name="Srinivasan S."/>
        </authorList>
    </citation>
    <scope>NUCLEOTIDE SEQUENCE [LARGE SCALE GENOMIC DNA]</scope>
    <source>
        <strain evidence="2 3">17Sr1-43</strain>
    </source>
</reference>
<organism evidence="2 3">
    <name type="scientific">Methylobacterium radiodurans</name>
    <dbReference type="NCBI Taxonomy" id="2202828"/>
    <lineage>
        <taxon>Bacteria</taxon>
        <taxon>Pseudomonadati</taxon>
        <taxon>Pseudomonadota</taxon>
        <taxon>Alphaproteobacteria</taxon>
        <taxon>Hyphomicrobiales</taxon>
        <taxon>Methylobacteriaceae</taxon>
        <taxon>Methylobacterium</taxon>
    </lineage>
</organism>
<dbReference type="AlphaFoldDB" id="A0A2U8VT97"/>
<dbReference type="SMART" id="SM00347">
    <property type="entry name" value="HTH_MARR"/>
    <property type="match status" value="1"/>
</dbReference>
<dbReference type="PANTHER" id="PTHR33164">
    <property type="entry name" value="TRANSCRIPTIONAL REGULATOR, MARR FAMILY"/>
    <property type="match status" value="1"/>
</dbReference>
<dbReference type="InterPro" id="IPR036390">
    <property type="entry name" value="WH_DNA-bd_sf"/>
</dbReference>
<dbReference type="GO" id="GO:0006950">
    <property type="term" value="P:response to stress"/>
    <property type="evidence" value="ECO:0007669"/>
    <property type="project" value="TreeGrafter"/>
</dbReference>
<evidence type="ECO:0000259" key="1">
    <source>
        <dbReference type="PROSITE" id="PS50995"/>
    </source>
</evidence>
<dbReference type="EMBL" id="CP029551">
    <property type="protein sequence ID" value="AWN36346.1"/>
    <property type="molecule type" value="Genomic_DNA"/>
</dbReference>
<dbReference type="PROSITE" id="PS50995">
    <property type="entry name" value="HTH_MARR_2"/>
    <property type="match status" value="1"/>
</dbReference>
<dbReference type="RefSeq" id="WP_109951449.1">
    <property type="nucleotide sequence ID" value="NZ_CP029551.1"/>
</dbReference>
<dbReference type="SUPFAM" id="SSF46785">
    <property type="entry name" value="Winged helix' DNA-binding domain"/>
    <property type="match status" value="1"/>
</dbReference>
<evidence type="ECO:0000313" key="2">
    <source>
        <dbReference type="EMBL" id="AWN36346.1"/>
    </source>
</evidence>
<dbReference type="InterPro" id="IPR039422">
    <property type="entry name" value="MarR/SlyA-like"/>
</dbReference>
<dbReference type="Pfam" id="PF12802">
    <property type="entry name" value="MarR_2"/>
    <property type="match status" value="1"/>
</dbReference>
<accession>A0A2U8VT97</accession>
<dbReference type="KEGG" id="meti:DK427_11930"/>
<dbReference type="PRINTS" id="PR00598">
    <property type="entry name" value="HTHMARR"/>
</dbReference>
<dbReference type="GO" id="GO:0003700">
    <property type="term" value="F:DNA-binding transcription factor activity"/>
    <property type="evidence" value="ECO:0007669"/>
    <property type="project" value="InterPro"/>
</dbReference>
<proteinExistence type="predicted"/>
<dbReference type="Gene3D" id="1.10.10.10">
    <property type="entry name" value="Winged helix-like DNA-binding domain superfamily/Winged helix DNA-binding domain"/>
    <property type="match status" value="1"/>
</dbReference>
<name>A0A2U8VT97_9HYPH</name>
<sequence length="149" mass="16199">MSTDPALTATLAASVERSCYSFAAQKAARALGRRYDAALRPTGLSNWQFTLLMMLVREEPPTISALAQHLATDRTTITANLKPLERRGLVTVQGDAEDRRVRRVALSDAGRTLLTEAYPLWQQAQEAVTRQLGSVDQNAFRAAATALAG</sequence>
<dbReference type="InterPro" id="IPR000835">
    <property type="entry name" value="HTH_MarR-typ"/>
</dbReference>